<protein>
    <submittedName>
        <fullName evidence="2">Uncharacterized protein</fullName>
    </submittedName>
</protein>
<proteinExistence type="predicted"/>
<organism evidence="2">
    <name type="scientific">Arundo donax</name>
    <name type="common">Giant reed</name>
    <name type="synonym">Donax arundinaceus</name>
    <dbReference type="NCBI Taxonomy" id="35708"/>
    <lineage>
        <taxon>Eukaryota</taxon>
        <taxon>Viridiplantae</taxon>
        <taxon>Streptophyta</taxon>
        <taxon>Embryophyta</taxon>
        <taxon>Tracheophyta</taxon>
        <taxon>Spermatophyta</taxon>
        <taxon>Magnoliopsida</taxon>
        <taxon>Liliopsida</taxon>
        <taxon>Poales</taxon>
        <taxon>Poaceae</taxon>
        <taxon>PACMAD clade</taxon>
        <taxon>Arundinoideae</taxon>
        <taxon>Arundineae</taxon>
        <taxon>Arundo</taxon>
    </lineage>
</organism>
<reference evidence="2" key="2">
    <citation type="journal article" date="2015" name="Data Brief">
        <title>Shoot transcriptome of the giant reed, Arundo donax.</title>
        <authorList>
            <person name="Barrero R.A."/>
            <person name="Guerrero F.D."/>
            <person name="Moolhuijzen P."/>
            <person name="Goolsby J.A."/>
            <person name="Tidwell J."/>
            <person name="Bellgard S.E."/>
            <person name="Bellgard M.I."/>
        </authorList>
    </citation>
    <scope>NUCLEOTIDE SEQUENCE</scope>
    <source>
        <tissue evidence="2">Shoot tissue taken approximately 20 cm above the soil surface</tissue>
    </source>
</reference>
<reference evidence="2" key="1">
    <citation type="submission" date="2014-09" db="EMBL/GenBank/DDBJ databases">
        <authorList>
            <person name="Magalhaes I.L.F."/>
            <person name="Oliveira U."/>
            <person name="Santos F.R."/>
            <person name="Vidigal T.H.D.A."/>
            <person name="Brescovit A.D."/>
            <person name="Santos A.J."/>
        </authorList>
    </citation>
    <scope>NUCLEOTIDE SEQUENCE</scope>
    <source>
        <tissue evidence="2">Shoot tissue taken approximately 20 cm above the soil surface</tissue>
    </source>
</reference>
<feature type="transmembrane region" description="Helical" evidence="1">
    <location>
        <begin position="21"/>
        <end position="40"/>
    </location>
</feature>
<evidence type="ECO:0000256" key="1">
    <source>
        <dbReference type="SAM" id="Phobius"/>
    </source>
</evidence>
<dbReference type="EMBL" id="GBRH01163594">
    <property type="protein sequence ID" value="JAE34302.1"/>
    <property type="molecule type" value="Transcribed_RNA"/>
</dbReference>
<keyword evidence="1" id="KW-0472">Membrane</keyword>
<dbReference type="AlphaFoldDB" id="A0A0A9HC23"/>
<evidence type="ECO:0000313" key="2">
    <source>
        <dbReference type="EMBL" id="JAE34302.1"/>
    </source>
</evidence>
<accession>A0A0A9HC23</accession>
<name>A0A0A9HC23_ARUDO</name>
<keyword evidence="1" id="KW-0812">Transmembrane</keyword>
<sequence length="42" mass="5032">MYIHTNKHEKKKICMYKQKAINLLLYNFGTLIMNTCVIMVKL</sequence>
<keyword evidence="1" id="KW-1133">Transmembrane helix</keyword>